<accession>A0A9D2LXH8</accession>
<dbReference type="AlphaFoldDB" id="A0A9D2LXH8"/>
<evidence type="ECO:0000313" key="1">
    <source>
        <dbReference type="EMBL" id="HJB36961.1"/>
    </source>
</evidence>
<comment type="caution">
    <text evidence="1">The sequence shown here is derived from an EMBL/GenBank/DDBJ whole genome shotgun (WGS) entry which is preliminary data.</text>
</comment>
<reference evidence="1" key="2">
    <citation type="submission" date="2021-04" db="EMBL/GenBank/DDBJ databases">
        <authorList>
            <person name="Gilroy R."/>
        </authorList>
    </citation>
    <scope>NUCLEOTIDE SEQUENCE</scope>
    <source>
        <strain evidence="1">ChiBcolR8-3208</strain>
    </source>
</reference>
<dbReference type="Proteomes" id="UP000824214">
    <property type="component" value="Unassembled WGS sequence"/>
</dbReference>
<reference evidence="1" key="1">
    <citation type="journal article" date="2021" name="PeerJ">
        <title>Extensive microbial diversity within the chicken gut microbiome revealed by metagenomics and culture.</title>
        <authorList>
            <person name="Gilroy R."/>
            <person name="Ravi A."/>
            <person name="Getino M."/>
            <person name="Pursley I."/>
            <person name="Horton D.L."/>
            <person name="Alikhan N.F."/>
            <person name="Baker D."/>
            <person name="Gharbi K."/>
            <person name="Hall N."/>
            <person name="Watson M."/>
            <person name="Adriaenssens E.M."/>
            <person name="Foster-Nyarko E."/>
            <person name="Jarju S."/>
            <person name="Secka A."/>
            <person name="Antonio M."/>
            <person name="Oren A."/>
            <person name="Chaudhuri R.R."/>
            <person name="La Ragione R."/>
            <person name="Hildebrand F."/>
            <person name="Pallen M.J."/>
        </authorList>
    </citation>
    <scope>NUCLEOTIDE SEQUENCE</scope>
    <source>
        <strain evidence="1">ChiBcolR8-3208</strain>
    </source>
</reference>
<gene>
    <name evidence="1" type="ORF">H9942_02700</name>
</gene>
<sequence length="200" mass="22822">MNKQKKKKRGKKSVQNLLGLQGFTTYGLKTAGGELVYFAIQPTNISVLSHVNIEIKIRHLLMVLTALPHLEVACLDSAQRFDDNQQFMESRIRQEDNPKVRYALAQDREFLDSIQLEMSTARQFVLALRFKNEKDSQIFSRINDARKALHDEGFEARRMGPSEVKRMLALYFEASMTGDQIPDVEGSENFDLSKLRGAAI</sequence>
<organism evidence="1 2">
    <name type="scientific">Candidatus Acutalibacter ornithocaccae</name>
    <dbReference type="NCBI Taxonomy" id="2838416"/>
    <lineage>
        <taxon>Bacteria</taxon>
        <taxon>Bacillati</taxon>
        <taxon>Bacillota</taxon>
        <taxon>Clostridia</taxon>
        <taxon>Eubacteriales</taxon>
        <taxon>Acutalibacteraceae</taxon>
        <taxon>Acutalibacter</taxon>
    </lineage>
</organism>
<dbReference type="EMBL" id="DWXZ01000046">
    <property type="protein sequence ID" value="HJB36961.1"/>
    <property type="molecule type" value="Genomic_DNA"/>
</dbReference>
<name>A0A9D2LXH8_9FIRM</name>
<protein>
    <submittedName>
        <fullName evidence="1">Uncharacterized protein</fullName>
    </submittedName>
</protein>
<proteinExistence type="predicted"/>
<evidence type="ECO:0000313" key="2">
    <source>
        <dbReference type="Proteomes" id="UP000824214"/>
    </source>
</evidence>